<evidence type="ECO:0000256" key="7">
    <source>
        <dbReference type="ARBA" id="ARBA00023170"/>
    </source>
</evidence>
<dbReference type="InterPro" id="IPR018244">
    <property type="entry name" value="Allrgn_V5/Tpx1_CS"/>
</dbReference>
<feature type="domain" description="G-protein coupled receptors family 1 profile" evidence="11">
    <location>
        <begin position="1"/>
        <end position="170"/>
    </location>
</feature>
<evidence type="ECO:0000256" key="9">
    <source>
        <dbReference type="SAM" id="MobiDB-lite"/>
    </source>
</evidence>
<name>A0A915N8H8_MELJA</name>
<dbReference type="PROSITE" id="PS01009">
    <property type="entry name" value="CRISP_1"/>
    <property type="match status" value="1"/>
</dbReference>
<evidence type="ECO:0000256" key="8">
    <source>
        <dbReference type="ARBA" id="ARBA00023224"/>
    </source>
</evidence>
<accession>A0A915N8H8</accession>
<comment type="subcellular location">
    <subcellularLocation>
        <location evidence="1">Cell membrane</location>
        <topology evidence="1">Multi-pass membrane protein</topology>
    </subcellularLocation>
</comment>
<keyword evidence="4 10" id="KW-1133">Transmembrane helix</keyword>
<evidence type="ECO:0000259" key="11">
    <source>
        <dbReference type="PROSITE" id="PS50262"/>
    </source>
</evidence>
<dbReference type="GO" id="GO:0042277">
    <property type="term" value="F:peptide binding"/>
    <property type="evidence" value="ECO:0007669"/>
    <property type="project" value="TreeGrafter"/>
</dbReference>
<keyword evidence="5" id="KW-0297">G-protein coupled receptor</keyword>
<dbReference type="SUPFAM" id="SSF81321">
    <property type="entry name" value="Family A G protein-coupled receptor-like"/>
    <property type="match status" value="1"/>
</dbReference>
<dbReference type="GO" id="GO:0005576">
    <property type="term" value="C:extracellular region"/>
    <property type="evidence" value="ECO:0007669"/>
    <property type="project" value="InterPro"/>
</dbReference>
<dbReference type="WBParaSite" id="scaffold790_cov230.g1777">
    <property type="protein sequence ID" value="scaffold790_cov230.g1777"/>
    <property type="gene ID" value="scaffold790_cov230.g1777"/>
</dbReference>
<dbReference type="InterPro" id="IPR000276">
    <property type="entry name" value="GPCR_Rhodpsn"/>
</dbReference>
<dbReference type="PROSITE" id="PS50262">
    <property type="entry name" value="G_PROTEIN_RECEP_F1_2"/>
    <property type="match status" value="1"/>
</dbReference>
<protein>
    <submittedName>
        <fullName evidence="13">G-protein coupled receptors family 1 profile domain-containing protein</fullName>
    </submittedName>
</protein>
<evidence type="ECO:0000256" key="4">
    <source>
        <dbReference type="ARBA" id="ARBA00022989"/>
    </source>
</evidence>
<dbReference type="PRINTS" id="PR00237">
    <property type="entry name" value="GPCRRHODOPSN"/>
</dbReference>
<dbReference type="Pfam" id="PF00001">
    <property type="entry name" value="7tm_1"/>
    <property type="match status" value="1"/>
</dbReference>
<reference evidence="13" key="1">
    <citation type="submission" date="2022-11" db="UniProtKB">
        <authorList>
            <consortium name="WormBaseParasite"/>
        </authorList>
    </citation>
    <scope>IDENTIFICATION</scope>
</reference>
<dbReference type="PANTHER" id="PTHR24229:SF50">
    <property type="entry name" value="G-PROTEIN COUPLED RECEPTORS FAMILY 1 PROFILE DOMAIN-CONTAINING PROTEIN"/>
    <property type="match status" value="1"/>
</dbReference>
<dbReference type="InterPro" id="IPR017452">
    <property type="entry name" value="GPCR_Rhodpsn_7TM"/>
</dbReference>
<dbReference type="Pfam" id="PF00188">
    <property type="entry name" value="CAP"/>
    <property type="match status" value="1"/>
</dbReference>
<keyword evidence="7" id="KW-0675">Receptor</keyword>
<evidence type="ECO:0000256" key="1">
    <source>
        <dbReference type="ARBA" id="ARBA00004651"/>
    </source>
</evidence>
<dbReference type="Gene3D" id="1.20.1070.10">
    <property type="entry name" value="Rhodopsin 7-helix transmembrane proteins"/>
    <property type="match status" value="1"/>
</dbReference>
<dbReference type="GO" id="GO:0005886">
    <property type="term" value="C:plasma membrane"/>
    <property type="evidence" value="ECO:0007669"/>
    <property type="project" value="UniProtKB-SubCell"/>
</dbReference>
<dbReference type="PANTHER" id="PTHR24229">
    <property type="entry name" value="NEUROPEPTIDES RECEPTOR"/>
    <property type="match status" value="1"/>
</dbReference>
<evidence type="ECO:0000313" key="13">
    <source>
        <dbReference type="WBParaSite" id="scaffold790_cov230.g1777"/>
    </source>
</evidence>
<dbReference type="Gene3D" id="3.40.33.10">
    <property type="entry name" value="CAP"/>
    <property type="match status" value="1"/>
</dbReference>
<evidence type="ECO:0000256" key="10">
    <source>
        <dbReference type="SAM" id="Phobius"/>
    </source>
</evidence>
<evidence type="ECO:0000256" key="2">
    <source>
        <dbReference type="ARBA" id="ARBA00022475"/>
    </source>
</evidence>
<feature type="transmembrane region" description="Helical" evidence="10">
    <location>
        <begin position="29"/>
        <end position="51"/>
    </location>
</feature>
<proteinExistence type="predicted"/>
<keyword evidence="6 10" id="KW-0472">Membrane</keyword>
<dbReference type="SUPFAM" id="SSF55797">
    <property type="entry name" value="PR-1-like"/>
    <property type="match status" value="1"/>
</dbReference>
<evidence type="ECO:0000313" key="12">
    <source>
        <dbReference type="Proteomes" id="UP000887561"/>
    </source>
</evidence>
<evidence type="ECO:0000256" key="5">
    <source>
        <dbReference type="ARBA" id="ARBA00023040"/>
    </source>
</evidence>
<feature type="region of interest" description="Disordered" evidence="9">
    <location>
        <begin position="566"/>
        <end position="586"/>
    </location>
</feature>
<organism evidence="12 13">
    <name type="scientific">Meloidogyne javanica</name>
    <name type="common">Root-knot nematode worm</name>
    <dbReference type="NCBI Taxonomy" id="6303"/>
    <lineage>
        <taxon>Eukaryota</taxon>
        <taxon>Metazoa</taxon>
        <taxon>Ecdysozoa</taxon>
        <taxon>Nematoda</taxon>
        <taxon>Chromadorea</taxon>
        <taxon>Rhabditida</taxon>
        <taxon>Tylenchina</taxon>
        <taxon>Tylenchomorpha</taxon>
        <taxon>Tylenchoidea</taxon>
        <taxon>Meloidogynidae</taxon>
        <taxon>Meloidogyninae</taxon>
        <taxon>Meloidogyne</taxon>
        <taxon>Meloidogyne incognita group</taxon>
    </lineage>
</organism>
<dbReference type="GO" id="GO:0043005">
    <property type="term" value="C:neuron projection"/>
    <property type="evidence" value="ECO:0007669"/>
    <property type="project" value="TreeGrafter"/>
</dbReference>
<dbReference type="InterPro" id="IPR014044">
    <property type="entry name" value="CAP_dom"/>
</dbReference>
<dbReference type="SMART" id="SM00198">
    <property type="entry name" value="SCP"/>
    <property type="match status" value="1"/>
</dbReference>
<evidence type="ECO:0000256" key="6">
    <source>
        <dbReference type="ARBA" id="ARBA00023136"/>
    </source>
</evidence>
<dbReference type="CDD" id="cd05380">
    <property type="entry name" value="CAP_euk"/>
    <property type="match status" value="1"/>
</dbReference>
<dbReference type="GO" id="GO:0004930">
    <property type="term" value="F:G protein-coupled receptor activity"/>
    <property type="evidence" value="ECO:0007669"/>
    <property type="project" value="UniProtKB-KW"/>
</dbReference>
<dbReference type="InterPro" id="IPR035940">
    <property type="entry name" value="CAP_sf"/>
</dbReference>
<dbReference type="CDD" id="cd00637">
    <property type="entry name" value="7tm_classA_rhodopsin-like"/>
    <property type="match status" value="1"/>
</dbReference>
<dbReference type="Proteomes" id="UP000887561">
    <property type="component" value="Unplaced"/>
</dbReference>
<keyword evidence="2" id="KW-1003">Cell membrane</keyword>
<keyword evidence="8" id="KW-0807">Transducer</keyword>
<dbReference type="AlphaFoldDB" id="A0A915N8H8"/>
<evidence type="ECO:0000256" key="3">
    <source>
        <dbReference type="ARBA" id="ARBA00022692"/>
    </source>
</evidence>
<keyword evidence="3 10" id="KW-0812">Transmembrane</keyword>
<sequence length="586" mass="64987">MFVVLLAIDRYCAMCRSNWCARYRNYRTAIALSLCAWIFAGASASPLYFFAEVAFLRLRSVEKVHKLCIAKWPNSDVARWYITASSILIFALPLAVIIFCYYHIFIKLREALKSCKRLKRGANSRAPYHRISLVGCYLPRIVISTQFDRVVVNIIHLFPYINCALNPILYVANAENFRIAFRSERALLTTSGPVYNSLSNGTGNGVINKISGGSAPSLLDCPKLPLRAYSAKHSVITIEECSSDNDGGQINNNEEKICVVTRQISRRRRSSACEQAILSGGGIAAASAVPFVGKIAKEQKEEENGIKTTEKSLLEEINTSEELPPSISPSGKRTSICLYTIGINTGVITKNTQLKYSLNDEKEEKLNEEKFSIVNSLTVPEQNAVVDCINKYRSQLANGKTKNKNGGNFPSGKDILEVSYSKDLEKSAQRWANKCIFDHNGTDLYSGGKFYGENLYLDGDFEHKNITQLMIDACNAWWGESTTDGVPSSWINNFLPTDNKENDEKFEAVGHWTQMAWAKTYQIGCALKVCHKPDCNGNLIDCRYYPGGNGMGSPIYQQGKPASGCGKAGPSTKYSGLCKPDPNQNN</sequence>
<keyword evidence="12" id="KW-1185">Reference proteome</keyword>
<feature type="transmembrane region" description="Helical" evidence="10">
    <location>
        <begin position="80"/>
        <end position="104"/>
    </location>
</feature>